<evidence type="ECO:0000256" key="7">
    <source>
        <dbReference type="ARBA" id="ARBA00022884"/>
    </source>
</evidence>
<reference evidence="13" key="1">
    <citation type="journal article" date="2013" name="Genome Announc.">
        <title>Draft genome sequence of the ascomycete Phaeoacremonium aleophilum strain UCR-PA7, a causal agent of the esca disease complex in grapevines.</title>
        <authorList>
            <person name="Blanco-Ulate B."/>
            <person name="Rolshausen P."/>
            <person name="Cantu D."/>
        </authorList>
    </citation>
    <scope>NUCLEOTIDE SEQUENCE [LARGE SCALE GENOMIC DNA]</scope>
    <source>
        <strain evidence="13">UCR-PA7</strain>
    </source>
</reference>
<keyword evidence="8" id="KW-0539">Nucleus</keyword>
<dbReference type="SUPFAM" id="SSF54211">
    <property type="entry name" value="Ribosomal protein S5 domain 2-like"/>
    <property type="match status" value="1"/>
</dbReference>
<dbReference type="KEGG" id="tmn:UCRPA7_2797"/>
<dbReference type="EMBL" id="KB932984">
    <property type="protein sequence ID" value="EOO01657.1"/>
    <property type="molecule type" value="Genomic_DNA"/>
</dbReference>
<dbReference type="InterPro" id="IPR020568">
    <property type="entry name" value="Ribosomal_Su5_D2-typ_SF"/>
</dbReference>
<evidence type="ECO:0000259" key="10">
    <source>
        <dbReference type="Pfam" id="PF01138"/>
    </source>
</evidence>
<dbReference type="GO" id="GO:0000176">
    <property type="term" value="C:nuclear exosome (RNase complex)"/>
    <property type="evidence" value="ECO:0007669"/>
    <property type="project" value="TreeGrafter"/>
</dbReference>
<feature type="domain" description="Exoribonuclease phosphorolytic" evidence="11">
    <location>
        <begin position="168"/>
        <end position="222"/>
    </location>
</feature>
<dbReference type="eggNOG" id="KOG1613">
    <property type="taxonomic scope" value="Eukaryota"/>
</dbReference>
<dbReference type="GO" id="GO:0071035">
    <property type="term" value="P:nuclear polyadenylation-dependent rRNA catabolic process"/>
    <property type="evidence" value="ECO:0007669"/>
    <property type="project" value="TreeGrafter"/>
</dbReference>
<dbReference type="InterPro" id="IPR036345">
    <property type="entry name" value="ExoRNase_PH_dom2_sf"/>
</dbReference>
<dbReference type="RefSeq" id="XP_007913599.1">
    <property type="nucleotide sequence ID" value="XM_007915408.1"/>
</dbReference>
<dbReference type="OrthoDB" id="45882at2759"/>
<dbReference type="GO" id="GO:0035925">
    <property type="term" value="F:mRNA 3'-UTR AU-rich region binding"/>
    <property type="evidence" value="ECO:0007669"/>
    <property type="project" value="TreeGrafter"/>
</dbReference>
<dbReference type="InterPro" id="IPR027408">
    <property type="entry name" value="PNPase/RNase_PH_dom_sf"/>
</dbReference>
<keyword evidence="7" id="KW-0694">RNA-binding</keyword>
<evidence type="ECO:0000256" key="6">
    <source>
        <dbReference type="ARBA" id="ARBA00022835"/>
    </source>
</evidence>
<accession>R8BQN0</accession>
<dbReference type="GO" id="GO:0071038">
    <property type="term" value="P:TRAMP-dependent tRNA surveillance pathway"/>
    <property type="evidence" value="ECO:0007669"/>
    <property type="project" value="TreeGrafter"/>
</dbReference>
<dbReference type="SUPFAM" id="SSF55666">
    <property type="entry name" value="Ribonuclease PH domain 2-like"/>
    <property type="match status" value="1"/>
</dbReference>
<protein>
    <recommendedName>
        <fullName evidence="9">Ribosomal RNA-processing protein 43</fullName>
    </recommendedName>
</protein>
<proteinExistence type="inferred from homology"/>
<dbReference type="AlphaFoldDB" id="R8BQN0"/>
<dbReference type="GO" id="GO:0005730">
    <property type="term" value="C:nucleolus"/>
    <property type="evidence" value="ECO:0007669"/>
    <property type="project" value="UniProtKB-SubCell"/>
</dbReference>
<keyword evidence="6" id="KW-0271">Exosome</keyword>
<organism evidence="12 13">
    <name type="scientific">Phaeoacremonium minimum (strain UCR-PA7)</name>
    <name type="common">Esca disease fungus</name>
    <name type="synonym">Togninia minima</name>
    <dbReference type="NCBI Taxonomy" id="1286976"/>
    <lineage>
        <taxon>Eukaryota</taxon>
        <taxon>Fungi</taxon>
        <taxon>Dikarya</taxon>
        <taxon>Ascomycota</taxon>
        <taxon>Pezizomycotina</taxon>
        <taxon>Sordariomycetes</taxon>
        <taxon>Sordariomycetidae</taxon>
        <taxon>Togniniales</taxon>
        <taxon>Togniniaceae</taxon>
        <taxon>Phaeoacremonium</taxon>
    </lineage>
</organism>
<gene>
    <name evidence="12" type="ORF">UCRPA7_2797</name>
</gene>
<evidence type="ECO:0000259" key="11">
    <source>
        <dbReference type="Pfam" id="PF03725"/>
    </source>
</evidence>
<evidence type="ECO:0000313" key="12">
    <source>
        <dbReference type="EMBL" id="EOO01657.1"/>
    </source>
</evidence>
<comment type="subcellular location">
    <subcellularLocation>
        <location evidence="1">Cytoplasm</location>
    </subcellularLocation>
    <subcellularLocation>
        <location evidence="2">Nucleus</location>
        <location evidence="2">Nucleolus</location>
    </subcellularLocation>
</comment>
<keyword evidence="13" id="KW-1185">Reference proteome</keyword>
<keyword evidence="5" id="KW-0698">rRNA processing</keyword>
<evidence type="ECO:0000313" key="13">
    <source>
        <dbReference type="Proteomes" id="UP000014074"/>
    </source>
</evidence>
<evidence type="ECO:0000256" key="1">
    <source>
        <dbReference type="ARBA" id="ARBA00004496"/>
    </source>
</evidence>
<sequence>MRVTCAPLLNSADVRREGAKELKDYDLLVPNVELATGSAPEFLPGVPPTTLAQTLSTKVFSLLHTSRLVDAQDLRIWYKQPSLQEDDRMDEDGNDDEDADDEQSELKAYWTLYIDVLFISFDGNPFDAAWAAIVAALRDTKLPRAWWDADREIVICSRSEEMPLNISGLPVACSAAIFTEKEAEKASQGKHWVLVDPDRLEESLCDEVITMVVDKSGGQTRIRNLSKSGGTIIGPQLLRDFTNLAGARWEEFRKAIQ</sequence>
<keyword evidence="12" id="KW-0269">Exonuclease</keyword>
<dbReference type="PANTHER" id="PTHR11097">
    <property type="entry name" value="EXOSOME COMPLEX EXONUCLEASE RIBOSOMAL RNA PROCESSING PROTEIN"/>
    <property type="match status" value="1"/>
</dbReference>
<keyword evidence="12" id="KW-0378">Hydrolase</keyword>
<dbReference type="Proteomes" id="UP000014074">
    <property type="component" value="Unassembled WGS sequence"/>
</dbReference>
<dbReference type="Pfam" id="PF03725">
    <property type="entry name" value="RNase_PH_C"/>
    <property type="match status" value="1"/>
</dbReference>
<evidence type="ECO:0000256" key="2">
    <source>
        <dbReference type="ARBA" id="ARBA00004604"/>
    </source>
</evidence>
<name>R8BQN0_PHAM7</name>
<dbReference type="GO" id="GO:0016075">
    <property type="term" value="P:rRNA catabolic process"/>
    <property type="evidence" value="ECO:0007669"/>
    <property type="project" value="TreeGrafter"/>
</dbReference>
<feature type="domain" description="Exoribonuclease phosphorolytic" evidence="10">
    <location>
        <begin position="26"/>
        <end position="143"/>
    </location>
</feature>
<dbReference type="GeneID" id="19323081"/>
<dbReference type="GO" id="GO:0071028">
    <property type="term" value="P:nuclear mRNA surveillance"/>
    <property type="evidence" value="ECO:0007669"/>
    <property type="project" value="TreeGrafter"/>
</dbReference>
<dbReference type="InterPro" id="IPR050590">
    <property type="entry name" value="Exosome_comp_Rrp42_subfam"/>
</dbReference>
<dbReference type="GO" id="GO:0034473">
    <property type="term" value="P:U1 snRNA 3'-end processing"/>
    <property type="evidence" value="ECO:0007669"/>
    <property type="project" value="TreeGrafter"/>
</dbReference>
<dbReference type="HOGENOM" id="CLU_038194_5_0_1"/>
<dbReference type="GO" id="GO:0004527">
    <property type="term" value="F:exonuclease activity"/>
    <property type="evidence" value="ECO:0007669"/>
    <property type="project" value="UniProtKB-KW"/>
</dbReference>
<dbReference type="GO" id="GO:0034476">
    <property type="term" value="P:U5 snRNA 3'-end processing"/>
    <property type="evidence" value="ECO:0007669"/>
    <property type="project" value="TreeGrafter"/>
</dbReference>
<keyword evidence="12" id="KW-0540">Nuclease</keyword>
<dbReference type="GO" id="GO:0000467">
    <property type="term" value="P:exonucleolytic trimming to generate mature 3'-end of 5.8S rRNA from tricistronic rRNA transcript (SSU-rRNA, 5.8S rRNA, LSU-rRNA)"/>
    <property type="evidence" value="ECO:0007669"/>
    <property type="project" value="TreeGrafter"/>
</dbReference>
<dbReference type="Gene3D" id="3.30.230.70">
    <property type="entry name" value="GHMP Kinase, N-terminal domain"/>
    <property type="match status" value="1"/>
</dbReference>
<comment type="similarity">
    <text evidence="3">Belongs to the RNase PH family.</text>
</comment>
<evidence type="ECO:0000256" key="8">
    <source>
        <dbReference type="ARBA" id="ARBA00023242"/>
    </source>
</evidence>
<evidence type="ECO:0000256" key="5">
    <source>
        <dbReference type="ARBA" id="ARBA00022552"/>
    </source>
</evidence>
<dbReference type="GO" id="GO:0000177">
    <property type="term" value="C:cytoplasmic exosome (RNase complex)"/>
    <property type="evidence" value="ECO:0007669"/>
    <property type="project" value="TreeGrafter"/>
</dbReference>
<evidence type="ECO:0000256" key="9">
    <source>
        <dbReference type="ARBA" id="ARBA00030617"/>
    </source>
</evidence>
<dbReference type="GO" id="GO:0034475">
    <property type="term" value="P:U4 snRNA 3'-end processing"/>
    <property type="evidence" value="ECO:0007669"/>
    <property type="project" value="TreeGrafter"/>
</dbReference>
<evidence type="ECO:0000256" key="3">
    <source>
        <dbReference type="ARBA" id="ARBA00006678"/>
    </source>
</evidence>
<dbReference type="PANTHER" id="PTHR11097:SF9">
    <property type="entry name" value="EXOSOME COMPLEX COMPONENT RRP43"/>
    <property type="match status" value="1"/>
</dbReference>
<dbReference type="InterPro" id="IPR001247">
    <property type="entry name" value="ExoRNase_PH_dom1"/>
</dbReference>
<keyword evidence="4" id="KW-0963">Cytoplasm</keyword>
<dbReference type="InterPro" id="IPR015847">
    <property type="entry name" value="ExoRNase_PH_dom2"/>
</dbReference>
<evidence type="ECO:0000256" key="4">
    <source>
        <dbReference type="ARBA" id="ARBA00022490"/>
    </source>
</evidence>
<dbReference type="Pfam" id="PF01138">
    <property type="entry name" value="RNase_PH"/>
    <property type="match status" value="1"/>
</dbReference>